<dbReference type="EMBL" id="JBJURJ010000020">
    <property type="protein sequence ID" value="MFM9331617.1"/>
    <property type="molecule type" value="Genomic_DNA"/>
</dbReference>
<gene>
    <name evidence="1" type="ORF">ACI1P1_25285</name>
</gene>
<accession>A0ACC7PB83</accession>
<reference evidence="1" key="1">
    <citation type="submission" date="2024-12" db="EMBL/GenBank/DDBJ databases">
        <authorList>
            <person name="Wu N."/>
        </authorList>
    </citation>
    <scope>NUCLEOTIDE SEQUENCE</scope>
    <source>
        <strain evidence="1">P15</strain>
    </source>
</reference>
<proteinExistence type="predicted"/>
<evidence type="ECO:0000313" key="2">
    <source>
        <dbReference type="Proteomes" id="UP001631969"/>
    </source>
</evidence>
<keyword evidence="2" id="KW-1185">Reference proteome</keyword>
<organism evidence="1 2">
    <name type="scientific">Paenibacillus mesotrionivorans</name>
    <dbReference type="NCBI Taxonomy" id="3160968"/>
    <lineage>
        <taxon>Bacteria</taxon>
        <taxon>Bacillati</taxon>
        <taxon>Bacillota</taxon>
        <taxon>Bacilli</taxon>
        <taxon>Bacillales</taxon>
        <taxon>Paenibacillaceae</taxon>
        <taxon>Paenibacillus</taxon>
    </lineage>
</organism>
<evidence type="ECO:0000313" key="1">
    <source>
        <dbReference type="EMBL" id="MFM9331617.1"/>
    </source>
</evidence>
<protein>
    <submittedName>
        <fullName evidence="1">Uncharacterized protein</fullName>
    </submittedName>
</protein>
<name>A0ACC7PB83_9BACL</name>
<sequence length="574" mass="61966">MNNKWKLSLASVALSVSLLGPGIAVYAADGSAVPVLAAAAGPSVKLTDLLDVELKSVLNQKTETGTRLGVVVRLKNTGAAVTRVPDYEVRAETADGIQYTLKASAANARSLQAKSSTELSYLVELDRMDEVTVTQVNWTDVDVYVYPKTETVVASIPVQAEVWQGESSVIAKPEALKKWSDSFRIPGLTSPVQYTPVSISKESTAAGTVYVVQLLASNPSERRESIPAFTLDGKSDSKVFNGSRVEQGALTLEPGADKYIHYAIPTEQDTVLQSLNLLTPETFADAGAVGVNVTSYAVGRLHILLPGEGEGTAATAYSLGTSIVFDAKSQLVNPEMKVSVEEFYMHSNKEEGNKGVTATFKLTNTSKKPLAVPAFAADLVTKEGYEYAGSRQAIQTATVLPGSSVTVRYAFTVPASEKGENLVLKVQDGVTAAPYKTAIAALSTGLQKAEDNQWNLYPFNVKVNRWTLNSNYGPETGYAYVYKLKLDLSINRAEDIQLDNTFPRILVEQYDSFDRLVGSGSATLYGQGRLVSGENLITLQGASDMLDIRHKILIYEVFTTPNGEAKRLLGQYRQ</sequence>
<dbReference type="Proteomes" id="UP001631969">
    <property type="component" value="Unassembled WGS sequence"/>
</dbReference>
<comment type="caution">
    <text evidence="1">The sequence shown here is derived from an EMBL/GenBank/DDBJ whole genome shotgun (WGS) entry which is preliminary data.</text>
</comment>